<proteinExistence type="inferred from homology"/>
<dbReference type="InterPro" id="IPR011010">
    <property type="entry name" value="DNA_brk_join_enz"/>
</dbReference>
<dbReference type="RefSeq" id="WP_100350029.1">
    <property type="nucleotide sequence ID" value="NZ_PGTZ01000008.1"/>
</dbReference>
<dbReference type="PRINTS" id="PR00416">
    <property type="entry name" value="EUTPISMRASEI"/>
</dbReference>
<dbReference type="Gene3D" id="3.90.15.10">
    <property type="entry name" value="Topoisomerase I, Chain A, domain 3"/>
    <property type="match status" value="1"/>
</dbReference>
<keyword evidence="4" id="KW-0799">Topoisomerase</keyword>
<evidence type="ECO:0000259" key="8">
    <source>
        <dbReference type="Pfam" id="PF21338"/>
    </source>
</evidence>
<dbReference type="InterPro" id="IPR049331">
    <property type="entry name" value="Top1B_N_bact"/>
</dbReference>
<keyword evidence="6 9" id="KW-0413">Isomerase</keyword>
<feature type="domain" description="DNA topoisomerase I catalytic core eukaryotic-type" evidence="7">
    <location>
        <begin position="81"/>
        <end position="182"/>
    </location>
</feature>
<accession>A0A2M8WQU9</accession>
<dbReference type="Gene3D" id="1.10.132.120">
    <property type="match status" value="2"/>
</dbReference>
<dbReference type="SUPFAM" id="SSF56349">
    <property type="entry name" value="DNA breaking-rejoining enzymes"/>
    <property type="match status" value="1"/>
</dbReference>
<comment type="caution">
    <text evidence="9">The sequence shown here is derived from an EMBL/GenBank/DDBJ whole genome shotgun (WGS) entry which is preliminary data.</text>
</comment>
<dbReference type="PROSITE" id="PS52038">
    <property type="entry name" value="TOPO_IB_2"/>
    <property type="match status" value="1"/>
</dbReference>
<dbReference type="GO" id="GO:0003677">
    <property type="term" value="F:DNA binding"/>
    <property type="evidence" value="ECO:0007669"/>
    <property type="project" value="UniProtKB-KW"/>
</dbReference>
<comment type="similarity">
    <text evidence="2">Belongs to the type IB topoisomerase family.</text>
</comment>
<dbReference type="Pfam" id="PF01028">
    <property type="entry name" value="Topoisom_I"/>
    <property type="match status" value="2"/>
</dbReference>
<evidence type="ECO:0000259" key="7">
    <source>
        <dbReference type="Pfam" id="PF01028"/>
    </source>
</evidence>
<comment type="catalytic activity">
    <reaction evidence="1">
        <text>ATP-independent breakage of single-stranded DNA, followed by passage and rejoining.</text>
        <dbReference type="EC" id="5.6.2.1"/>
    </reaction>
</comment>
<evidence type="ECO:0000313" key="9">
    <source>
        <dbReference type="EMBL" id="PJI93308.1"/>
    </source>
</evidence>
<keyword evidence="5" id="KW-0238">DNA-binding</keyword>
<evidence type="ECO:0000256" key="5">
    <source>
        <dbReference type="ARBA" id="ARBA00023125"/>
    </source>
</evidence>
<reference evidence="9 10" key="1">
    <citation type="submission" date="2017-11" db="EMBL/GenBank/DDBJ databases">
        <title>Genomic Encyclopedia of Archaeal and Bacterial Type Strains, Phase II (KMG-II): From Individual Species to Whole Genera.</title>
        <authorList>
            <person name="Goeker M."/>
        </authorList>
    </citation>
    <scope>NUCLEOTIDE SEQUENCE [LARGE SCALE GENOMIC DNA]</scope>
    <source>
        <strain evidence="9 10">DSM 22413</strain>
    </source>
</reference>
<evidence type="ECO:0000256" key="4">
    <source>
        <dbReference type="ARBA" id="ARBA00023029"/>
    </source>
</evidence>
<sequence length="363" mass="38826">MPRLRRANLSAPGYTRARSGTGFTYHDRSGQLVDADERDALEALAIPPAWTDVWISQHPNSHVLATGVDTAGRRQYLYHPQWRARRDRTKFDRMLVLAESLPAARGWVTRDLGGDAPTQRRALAAAFRLLDVAHLRVGNERYATRHGSRGISTLRVRDATVDGDAVLLRFPAKSGQTWESEVVDAPLARVLAERSGADPDDRLLGFAGDAPGEVVDARADRSSSLDDALAGSAGGAGGEGDAVVVPVDVGGRDVWVALDAAAINEDVRARTGGEFSSKDFRTLHGTIAAAVSLAEHGPERTVAARKRAVAQAMRDASSTLGNTPAIARASYVDPRVVDLYDAGTTIDPARTASAEAELRRLLG</sequence>
<dbReference type="Gene3D" id="3.30.66.10">
    <property type="entry name" value="DNA topoisomerase I domain"/>
    <property type="match status" value="1"/>
</dbReference>
<dbReference type="GO" id="GO:0006265">
    <property type="term" value="P:DNA topological change"/>
    <property type="evidence" value="ECO:0007669"/>
    <property type="project" value="InterPro"/>
</dbReference>
<dbReference type="InterPro" id="IPR035447">
    <property type="entry name" value="DNA_topo_I_N_sf"/>
</dbReference>
<evidence type="ECO:0000256" key="1">
    <source>
        <dbReference type="ARBA" id="ARBA00000213"/>
    </source>
</evidence>
<dbReference type="AlphaFoldDB" id="A0A2M8WQU9"/>
<evidence type="ECO:0000256" key="3">
    <source>
        <dbReference type="ARBA" id="ARBA00012891"/>
    </source>
</evidence>
<gene>
    <name evidence="9" type="ORF">CLV34_1877</name>
</gene>
<feature type="domain" description="DNA topoisomerase IB N-terminal" evidence="8">
    <location>
        <begin position="22"/>
        <end position="69"/>
    </location>
</feature>
<dbReference type="Proteomes" id="UP000231586">
    <property type="component" value="Unassembled WGS sequence"/>
</dbReference>
<keyword evidence="10" id="KW-1185">Reference proteome</keyword>
<feature type="domain" description="DNA topoisomerase I catalytic core eukaryotic-type" evidence="7">
    <location>
        <begin position="251"/>
        <end position="328"/>
    </location>
</feature>
<evidence type="ECO:0000256" key="2">
    <source>
        <dbReference type="ARBA" id="ARBA00006645"/>
    </source>
</evidence>
<dbReference type="EC" id="5.6.2.1" evidence="3"/>
<evidence type="ECO:0000256" key="6">
    <source>
        <dbReference type="ARBA" id="ARBA00023235"/>
    </source>
</evidence>
<name>A0A2M8WQU9_9MICO</name>
<dbReference type="SUPFAM" id="SSF55869">
    <property type="entry name" value="DNA topoisomerase I domain"/>
    <property type="match status" value="1"/>
</dbReference>
<dbReference type="InterPro" id="IPR013500">
    <property type="entry name" value="TopoI_cat_euk"/>
</dbReference>
<dbReference type="InterPro" id="IPR014711">
    <property type="entry name" value="TopoI_cat_a-hlx-sub_euk"/>
</dbReference>
<dbReference type="InterPro" id="IPR001631">
    <property type="entry name" value="TopoI"/>
</dbReference>
<protein>
    <recommendedName>
        <fullName evidence="3">DNA topoisomerase</fullName>
        <ecNumber evidence="3">5.6.2.1</ecNumber>
    </recommendedName>
</protein>
<dbReference type="EMBL" id="PGTZ01000008">
    <property type="protein sequence ID" value="PJI93308.1"/>
    <property type="molecule type" value="Genomic_DNA"/>
</dbReference>
<dbReference type="GO" id="GO:0003917">
    <property type="term" value="F:DNA topoisomerase type I (single strand cut, ATP-independent) activity"/>
    <property type="evidence" value="ECO:0007669"/>
    <property type="project" value="UniProtKB-EC"/>
</dbReference>
<evidence type="ECO:0000313" key="10">
    <source>
        <dbReference type="Proteomes" id="UP000231586"/>
    </source>
</evidence>
<dbReference type="Pfam" id="PF21338">
    <property type="entry name" value="Top1B_N_bact"/>
    <property type="match status" value="1"/>
</dbReference>
<organism evidence="9 10">
    <name type="scientific">Luteimicrobium subarcticum</name>
    <dbReference type="NCBI Taxonomy" id="620910"/>
    <lineage>
        <taxon>Bacteria</taxon>
        <taxon>Bacillati</taxon>
        <taxon>Actinomycetota</taxon>
        <taxon>Actinomycetes</taxon>
        <taxon>Micrococcales</taxon>
        <taxon>Luteimicrobium</taxon>
    </lineage>
</organism>